<dbReference type="GO" id="GO:0008714">
    <property type="term" value="F:AMP nucleosidase activity"/>
    <property type="evidence" value="ECO:0007669"/>
    <property type="project" value="UniProtKB-EC"/>
</dbReference>
<sequence length="203" mass="21584">MTESSLRSVCVYCGSQAGTDAAYIAAGRVLGNAIAMAGLRLVYGGGTRGVMGALAESVVAGGGKVTGIIPEFLIDREATRNELGHLDELVVTDDMHARKHAMFERSDAFVSLPGGIGTLEEIVEIMTWAQLGRHTKPMLFANVNGFWNPMLTLLEHMAEAGFIHTAHLVKPIVVDEAEAIVPALFAAPHSADDEGSDATIRRL</sequence>
<dbReference type="AlphaFoldDB" id="A0A506UDJ9"/>
<comment type="caution">
    <text evidence="4">The sequence shown here is derived from an EMBL/GenBank/DDBJ whole genome shotgun (WGS) entry which is preliminary data.</text>
</comment>
<keyword evidence="5" id="KW-1185">Reference proteome</keyword>
<dbReference type="NCBIfam" id="TIGR00730">
    <property type="entry name" value="Rossman fold protein, TIGR00730 family"/>
    <property type="match status" value="1"/>
</dbReference>
<comment type="similarity">
    <text evidence="2 3">Belongs to the LOG family.</text>
</comment>
<evidence type="ECO:0000256" key="3">
    <source>
        <dbReference type="RuleBase" id="RU363015"/>
    </source>
</evidence>
<dbReference type="OrthoDB" id="9801098at2"/>
<keyword evidence="3" id="KW-0378">Hydrolase</keyword>
<keyword evidence="3" id="KW-0203">Cytokinin biosynthesis</keyword>
<protein>
    <recommendedName>
        <fullName evidence="3">Cytokinin riboside 5'-monophosphate phosphoribohydrolase</fullName>
        <ecNumber evidence="3">3.2.2.n1</ecNumber>
    </recommendedName>
</protein>
<dbReference type="RefSeq" id="WP_141165376.1">
    <property type="nucleotide sequence ID" value="NZ_VHLH01000002.1"/>
</dbReference>
<dbReference type="InterPro" id="IPR031100">
    <property type="entry name" value="LOG_fam"/>
</dbReference>
<reference evidence="4 5" key="1">
    <citation type="submission" date="2019-06" db="EMBL/GenBank/DDBJ databases">
        <authorList>
            <person name="Li M."/>
        </authorList>
    </citation>
    <scope>NUCLEOTIDE SEQUENCE [LARGE SCALE GENOMIC DNA]</scope>
    <source>
        <strain evidence="4 5">BGMRC6574</strain>
    </source>
</reference>
<dbReference type="EC" id="3.2.2.n1" evidence="3"/>
<dbReference type="GO" id="GO:0005829">
    <property type="term" value="C:cytosol"/>
    <property type="evidence" value="ECO:0007669"/>
    <property type="project" value="TreeGrafter"/>
</dbReference>
<dbReference type="SUPFAM" id="SSF102405">
    <property type="entry name" value="MCP/YpsA-like"/>
    <property type="match status" value="1"/>
</dbReference>
<dbReference type="Proteomes" id="UP000320314">
    <property type="component" value="Unassembled WGS sequence"/>
</dbReference>
<proteinExistence type="inferred from homology"/>
<evidence type="ECO:0000256" key="2">
    <source>
        <dbReference type="ARBA" id="ARBA00006763"/>
    </source>
</evidence>
<evidence type="ECO:0000256" key="1">
    <source>
        <dbReference type="ARBA" id="ARBA00000274"/>
    </source>
</evidence>
<name>A0A506UDJ9_9HYPH</name>
<organism evidence="4 5">
    <name type="scientific">Pararhizobium mangrovi</name>
    <dbReference type="NCBI Taxonomy" id="2590452"/>
    <lineage>
        <taxon>Bacteria</taxon>
        <taxon>Pseudomonadati</taxon>
        <taxon>Pseudomonadota</taxon>
        <taxon>Alphaproteobacteria</taxon>
        <taxon>Hyphomicrobiales</taxon>
        <taxon>Rhizobiaceae</taxon>
        <taxon>Rhizobium/Agrobacterium group</taxon>
        <taxon>Pararhizobium</taxon>
    </lineage>
</organism>
<dbReference type="InterPro" id="IPR005269">
    <property type="entry name" value="LOG"/>
</dbReference>
<dbReference type="EMBL" id="VHLH01000002">
    <property type="protein sequence ID" value="TPW32020.1"/>
    <property type="molecule type" value="Genomic_DNA"/>
</dbReference>
<evidence type="ECO:0000313" key="5">
    <source>
        <dbReference type="Proteomes" id="UP000320314"/>
    </source>
</evidence>
<dbReference type="Gene3D" id="3.40.50.450">
    <property type="match status" value="1"/>
</dbReference>
<dbReference type="PANTHER" id="PTHR31223:SF70">
    <property type="entry name" value="LOG FAMILY PROTEIN YJL055W"/>
    <property type="match status" value="1"/>
</dbReference>
<dbReference type="Pfam" id="PF03641">
    <property type="entry name" value="Lysine_decarbox"/>
    <property type="match status" value="1"/>
</dbReference>
<dbReference type="PANTHER" id="PTHR31223">
    <property type="entry name" value="LOG FAMILY PROTEIN YJL055W"/>
    <property type="match status" value="1"/>
</dbReference>
<gene>
    <name evidence="4" type="ORF">FJU11_02195</name>
</gene>
<dbReference type="GO" id="GO:0009691">
    <property type="term" value="P:cytokinin biosynthetic process"/>
    <property type="evidence" value="ECO:0007669"/>
    <property type="project" value="UniProtKB-UniRule"/>
</dbReference>
<comment type="catalytic activity">
    <reaction evidence="1">
        <text>AMP + H2O = D-ribose 5-phosphate + adenine</text>
        <dbReference type="Rhea" id="RHEA:20129"/>
        <dbReference type="ChEBI" id="CHEBI:15377"/>
        <dbReference type="ChEBI" id="CHEBI:16708"/>
        <dbReference type="ChEBI" id="CHEBI:78346"/>
        <dbReference type="ChEBI" id="CHEBI:456215"/>
        <dbReference type="EC" id="3.2.2.4"/>
    </reaction>
</comment>
<evidence type="ECO:0000313" key="4">
    <source>
        <dbReference type="EMBL" id="TPW32020.1"/>
    </source>
</evidence>
<accession>A0A506UDJ9</accession>